<feature type="compositionally biased region" description="Low complexity" evidence="1">
    <location>
        <begin position="15"/>
        <end position="33"/>
    </location>
</feature>
<feature type="transmembrane region" description="Helical" evidence="2">
    <location>
        <begin position="38"/>
        <end position="63"/>
    </location>
</feature>
<dbReference type="Proteomes" id="UP000185151">
    <property type="component" value="Unassembled WGS sequence"/>
</dbReference>
<dbReference type="EMBL" id="FSRU01000002">
    <property type="protein sequence ID" value="SIO58727.1"/>
    <property type="molecule type" value="Genomic_DNA"/>
</dbReference>
<feature type="region of interest" description="Disordered" evidence="1">
    <location>
        <begin position="1"/>
        <end position="33"/>
    </location>
</feature>
<keyword evidence="4" id="KW-1185">Reference proteome</keyword>
<dbReference type="AlphaFoldDB" id="A0A1N6KQU8"/>
<proteinExistence type="predicted"/>
<evidence type="ECO:0000313" key="3">
    <source>
        <dbReference type="EMBL" id="SIO58727.1"/>
    </source>
</evidence>
<keyword evidence="2" id="KW-1133">Transmembrane helix</keyword>
<gene>
    <name evidence="3" type="ORF">SAMN05444165_4256</name>
</gene>
<keyword evidence="2" id="KW-0472">Membrane</keyword>
<sequence>MTERESGAANAVPRSETAASTGHASSGSRPSPASRRTLWVIVLTLPVTIVALAIALELFGLLLRLG</sequence>
<accession>A0A1N6KQU8</accession>
<evidence type="ECO:0000256" key="2">
    <source>
        <dbReference type="SAM" id="Phobius"/>
    </source>
</evidence>
<evidence type="ECO:0000313" key="4">
    <source>
        <dbReference type="Proteomes" id="UP000185151"/>
    </source>
</evidence>
<reference evidence="3 4" key="1">
    <citation type="submission" date="2016-11" db="EMBL/GenBank/DDBJ databases">
        <authorList>
            <person name="Jaros S."/>
            <person name="Januszkiewicz K."/>
            <person name="Wedrychowicz H."/>
        </authorList>
    </citation>
    <scope>NUCLEOTIDE SEQUENCE [LARGE SCALE GENOMIC DNA]</scope>
    <source>
        <strain evidence="3 4">GAS95</strain>
    </source>
</reference>
<protein>
    <submittedName>
        <fullName evidence="3">Uncharacterized protein</fullName>
    </submittedName>
</protein>
<evidence type="ECO:0000256" key="1">
    <source>
        <dbReference type="SAM" id="MobiDB-lite"/>
    </source>
</evidence>
<name>A0A1N6KQU8_9BURK</name>
<keyword evidence="2" id="KW-0812">Transmembrane</keyword>
<organism evidence="3 4">
    <name type="scientific">Paraburkholderia phenazinium</name>
    <dbReference type="NCBI Taxonomy" id="60549"/>
    <lineage>
        <taxon>Bacteria</taxon>
        <taxon>Pseudomonadati</taxon>
        <taxon>Pseudomonadota</taxon>
        <taxon>Betaproteobacteria</taxon>
        <taxon>Burkholderiales</taxon>
        <taxon>Burkholderiaceae</taxon>
        <taxon>Paraburkholderia</taxon>
    </lineage>
</organism>